<name>A0A4P9XJ61_9FUNG</name>
<evidence type="ECO:0000256" key="5">
    <source>
        <dbReference type="SAM" id="MobiDB-lite"/>
    </source>
</evidence>
<keyword evidence="6" id="KW-1133">Transmembrane helix</keyword>
<feature type="domain" description="Chitin synthase 4-like" evidence="7">
    <location>
        <begin position="691"/>
        <end position="769"/>
    </location>
</feature>
<feature type="region of interest" description="Disordered" evidence="5">
    <location>
        <begin position="188"/>
        <end position="286"/>
    </location>
</feature>
<feature type="compositionally biased region" description="Polar residues" evidence="5">
    <location>
        <begin position="263"/>
        <end position="278"/>
    </location>
</feature>
<proteinExistence type="predicted"/>
<evidence type="ECO:0000313" key="9">
    <source>
        <dbReference type="Proteomes" id="UP000271241"/>
    </source>
</evidence>
<dbReference type="Pfam" id="PF22997">
    <property type="entry name" value="CHS4"/>
    <property type="match status" value="1"/>
</dbReference>
<dbReference type="EMBL" id="KZ993036">
    <property type="protein sequence ID" value="RKP05768.1"/>
    <property type="molecule type" value="Genomic_DNA"/>
</dbReference>
<keyword evidence="4" id="KW-0325">Glycoprotein</keyword>
<dbReference type="InterPro" id="IPR054295">
    <property type="entry name" value="CHS4-like_dom"/>
</dbReference>
<dbReference type="STRING" id="78915.A0A4P9XJ61"/>
<keyword evidence="6" id="KW-0812">Transmembrane</keyword>
<evidence type="ECO:0000256" key="1">
    <source>
        <dbReference type="ARBA" id="ARBA00004651"/>
    </source>
</evidence>
<feature type="transmembrane region" description="Helical" evidence="6">
    <location>
        <begin position="540"/>
        <end position="560"/>
    </location>
</feature>
<accession>A0A4P9XJ61</accession>
<evidence type="ECO:0000256" key="3">
    <source>
        <dbReference type="ARBA" id="ARBA00022679"/>
    </source>
</evidence>
<feature type="region of interest" description="Disordered" evidence="5">
    <location>
        <begin position="1"/>
        <end position="78"/>
    </location>
</feature>
<dbReference type="AlphaFoldDB" id="A0A4P9XJ61"/>
<sequence length="842" mass="90700">MSSGARSGLDGDTLNGSNSSAAGDSSAAGKTKKKKKKRNSGMPTGGKRSSLLLPIGTQALSPGHDPDESENVPLSKIGVVSAGRRPSLGHAFASDEDTPLAMSPSAMRATTAAYDMDEDVPLAFSPRDTRASRQPPQTPVYDAEEDRPLAFAAVATTANADEDAPLALSNKRMSQNTFSGFQKNAHVAPFQSGYSGNGNGDDDDDNRPLSVAISPTLANSPQSVPAGIAHASGDKPLPRPPSVSGAASIAGTHRSLGGHTHASAENTPPTSYGRSAQQHGRAPSSLRESFHSYPVTSEMQMTELQPRIDESPPPLSETSNPSAHSNSSRVPLSLDPGNISGAAVPQQFMPQPPIAEESSSLGGIVRRVSRRLSGRRPKPTQQGSYTNVAARNLEDAPLGTLAQGYSQRADDLNRNKSLVRPERNRIAYDPRSPQYRMANRPDATAVANTGRGQVMAAQTTTGGAGDDDDDGNDRHGPMRGHTLRRRGTGTRDDAKPKKEKKRCPSCWVLFSRIVTCYAPAPILSCFGMKSQVQQAWREKMALVTIIVVLCGLVGFLTFGFQQVVCLNSLQRVPGGTIGETQAVIHGKMYDLRGYSHPQVPGLTDGNLLEGSAAAGGKDLSLRFQLLNSNCQDVLKPKSGQGDPNGAAYAYFPCVNVEPFSTVDPTQKAQAGCHLTVQARRDLRGVKFIGDVYYKWDDVASRKTNYVVYNSQVLDLNRIDWILDSINVPDIFTKLRADTKARGRDITARMSATEAHQKAARCMVDVLKIGTVDTNSIGCIASDIVLYVSLVVIVSVVIIKFLLAVVFSWILSWRLGAVRKESREERRQRIEEIERWSEDIYSQ</sequence>
<dbReference type="OrthoDB" id="370884at2759"/>
<evidence type="ECO:0000313" key="8">
    <source>
        <dbReference type="EMBL" id="RKP05768.1"/>
    </source>
</evidence>
<feature type="non-terminal residue" evidence="8">
    <location>
        <position position="842"/>
    </location>
</feature>
<evidence type="ECO:0000256" key="2">
    <source>
        <dbReference type="ARBA" id="ARBA00022475"/>
    </source>
</evidence>
<feature type="compositionally biased region" description="Polar residues" evidence="5">
    <location>
        <begin position="316"/>
        <end position="330"/>
    </location>
</feature>
<keyword evidence="9" id="KW-1185">Reference proteome</keyword>
<dbReference type="GO" id="GO:0016740">
    <property type="term" value="F:transferase activity"/>
    <property type="evidence" value="ECO:0007669"/>
    <property type="project" value="UniProtKB-KW"/>
</dbReference>
<evidence type="ECO:0000256" key="6">
    <source>
        <dbReference type="SAM" id="Phobius"/>
    </source>
</evidence>
<feature type="compositionally biased region" description="Basic residues" evidence="5">
    <location>
        <begin position="30"/>
        <end position="39"/>
    </location>
</feature>
<feature type="transmembrane region" description="Helical" evidence="6">
    <location>
        <begin position="507"/>
        <end position="528"/>
    </location>
</feature>
<keyword evidence="6" id="KW-0472">Membrane</keyword>
<feature type="transmembrane region" description="Helical" evidence="6">
    <location>
        <begin position="783"/>
        <end position="810"/>
    </location>
</feature>
<dbReference type="Proteomes" id="UP000271241">
    <property type="component" value="Unassembled WGS sequence"/>
</dbReference>
<feature type="region of interest" description="Disordered" evidence="5">
    <location>
        <begin position="124"/>
        <end position="146"/>
    </location>
</feature>
<evidence type="ECO:0000256" key="4">
    <source>
        <dbReference type="ARBA" id="ARBA00023180"/>
    </source>
</evidence>
<keyword evidence="3" id="KW-0808">Transferase</keyword>
<gene>
    <name evidence="8" type="ORF">THASP1DRAFT_25787</name>
</gene>
<comment type="subcellular location">
    <subcellularLocation>
        <location evidence="1">Cell membrane</location>
        <topology evidence="1">Multi-pass membrane protein</topology>
    </subcellularLocation>
</comment>
<dbReference type="GO" id="GO:0005886">
    <property type="term" value="C:plasma membrane"/>
    <property type="evidence" value="ECO:0007669"/>
    <property type="project" value="UniProtKB-SubCell"/>
</dbReference>
<organism evidence="8 9">
    <name type="scientific">Thamnocephalis sphaerospora</name>
    <dbReference type="NCBI Taxonomy" id="78915"/>
    <lineage>
        <taxon>Eukaryota</taxon>
        <taxon>Fungi</taxon>
        <taxon>Fungi incertae sedis</taxon>
        <taxon>Zoopagomycota</taxon>
        <taxon>Zoopagomycotina</taxon>
        <taxon>Zoopagomycetes</taxon>
        <taxon>Zoopagales</taxon>
        <taxon>Sigmoideomycetaceae</taxon>
        <taxon>Thamnocephalis</taxon>
    </lineage>
</organism>
<reference evidence="9" key="1">
    <citation type="journal article" date="2018" name="Nat. Microbiol.">
        <title>Leveraging single-cell genomics to expand the fungal tree of life.</title>
        <authorList>
            <person name="Ahrendt S.R."/>
            <person name="Quandt C.A."/>
            <person name="Ciobanu D."/>
            <person name="Clum A."/>
            <person name="Salamov A."/>
            <person name="Andreopoulos B."/>
            <person name="Cheng J.F."/>
            <person name="Woyke T."/>
            <person name="Pelin A."/>
            <person name="Henrissat B."/>
            <person name="Reynolds N.K."/>
            <person name="Benny G.L."/>
            <person name="Smith M.E."/>
            <person name="James T.Y."/>
            <person name="Grigoriev I.V."/>
        </authorList>
    </citation>
    <scope>NUCLEOTIDE SEQUENCE [LARGE SCALE GENOMIC DNA]</scope>
    <source>
        <strain evidence="9">RSA 1356</strain>
    </source>
</reference>
<feature type="region of interest" description="Disordered" evidence="5">
    <location>
        <begin position="298"/>
        <end position="346"/>
    </location>
</feature>
<evidence type="ECO:0000259" key="7">
    <source>
        <dbReference type="Pfam" id="PF22997"/>
    </source>
</evidence>
<protein>
    <recommendedName>
        <fullName evidence="7">Chitin synthase 4-like domain-containing protein</fullName>
    </recommendedName>
</protein>
<keyword evidence="2" id="KW-1003">Cell membrane</keyword>
<feature type="region of interest" description="Disordered" evidence="5">
    <location>
        <begin position="458"/>
        <end position="498"/>
    </location>
</feature>
<feature type="compositionally biased region" description="Low complexity" evidence="5">
    <location>
        <begin position="15"/>
        <end position="29"/>
    </location>
</feature>
<feature type="compositionally biased region" description="Basic residues" evidence="5">
    <location>
        <begin position="477"/>
        <end position="488"/>
    </location>
</feature>